<keyword evidence="4" id="KW-1185">Reference proteome</keyword>
<reference evidence="1" key="1">
    <citation type="journal article" date="2014" name="Int. J. Syst. Evol. Microbiol.">
        <title>Complete genome of a new Firmicutes species belonging to the dominant human colonic microbiota ('Ruminococcus bicirculans') reveals two chromosomes and a selective capacity to utilize plant glucans.</title>
        <authorList>
            <consortium name="NISC Comparative Sequencing Program"/>
            <person name="Wegmann U."/>
            <person name="Louis P."/>
            <person name="Goesmann A."/>
            <person name="Henrissat B."/>
            <person name="Duncan S.H."/>
            <person name="Flint H.J."/>
        </authorList>
    </citation>
    <scope>NUCLEOTIDE SEQUENCE</scope>
    <source>
        <strain evidence="1">CGMCC 1.15644</strain>
    </source>
</reference>
<dbReference type="EMBL" id="SLWO01000001">
    <property type="protein sequence ID" value="TCO31313.1"/>
    <property type="molecule type" value="Genomic_DNA"/>
</dbReference>
<dbReference type="PROSITE" id="PS51257">
    <property type="entry name" value="PROKAR_LIPOPROTEIN"/>
    <property type="match status" value="1"/>
</dbReference>
<organism evidence="2 3">
    <name type="scientific">Pedobacter psychrotolerans</name>
    <dbReference type="NCBI Taxonomy" id="1843235"/>
    <lineage>
        <taxon>Bacteria</taxon>
        <taxon>Pseudomonadati</taxon>
        <taxon>Bacteroidota</taxon>
        <taxon>Sphingobacteriia</taxon>
        <taxon>Sphingobacteriales</taxon>
        <taxon>Sphingobacteriaceae</taxon>
        <taxon>Pedobacter</taxon>
    </lineage>
</organism>
<gene>
    <name evidence="2" type="ORF">EV200_101763</name>
    <name evidence="1" type="ORF">GCM10011413_03080</name>
</gene>
<protein>
    <recommendedName>
        <fullName evidence="5">DUF4859 domain-containing protein</fullName>
    </recommendedName>
</protein>
<reference evidence="4" key="2">
    <citation type="journal article" date="2019" name="Int. J. Syst. Evol. Microbiol.">
        <title>The Global Catalogue of Microorganisms (GCM) 10K type strain sequencing project: providing services to taxonomists for standard genome sequencing and annotation.</title>
        <authorList>
            <consortium name="The Broad Institute Genomics Platform"/>
            <consortium name="The Broad Institute Genome Sequencing Center for Infectious Disease"/>
            <person name="Wu L."/>
            <person name="Ma J."/>
        </authorList>
    </citation>
    <scope>NUCLEOTIDE SEQUENCE [LARGE SCALE GENOMIC DNA]</scope>
    <source>
        <strain evidence="4">CGMCC 1.15644</strain>
    </source>
</reference>
<name>A0A4R2HMU2_9SPHI</name>
<evidence type="ECO:0000313" key="4">
    <source>
        <dbReference type="Proteomes" id="UP000622648"/>
    </source>
</evidence>
<dbReference type="OrthoDB" id="9802005at2"/>
<proteinExistence type="predicted"/>
<reference evidence="1" key="4">
    <citation type="submission" date="2024-05" db="EMBL/GenBank/DDBJ databases">
        <authorList>
            <person name="Sun Q."/>
            <person name="Zhou Y."/>
        </authorList>
    </citation>
    <scope>NUCLEOTIDE SEQUENCE</scope>
    <source>
        <strain evidence="1">CGMCC 1.15644</strain>
    </source>
</reference>
<sequence>MKKQILLFLIIVWLSGCKDEFNSIQPNQLTNPQKQAKTAAVAAAAPEVYIPQELSSNDFNNSASTWSWSRSRSSDHFIVFWAKGYGSNDPNSTAVPATYRVDITDLLSKAEGFFQLNVTQLGFANLATSKLSKYKMMIFINYQTEWLATGSGYDNVIGALWVSPSTMQPVGHVIGHEIGHSFQYQVFADQGVGGFRYGFGGNGGNGFWEQTANFQGFQSYPSTVFTAYDFTVYKDNYHRHVHHEWYRYASYFILYYWEFKRGRDFIGKLWRESRQPEDPIQAYMRLNGINMATFNGEIYDQAVRFVTWDIPSLRSYGTNYQGAQTWNYTRLTDGSYQVAYNRAPGTTGYNVIPLTVPVAGTVVSTVFTGMVNAPGYNQVANPARAGWHHGYVAILNTGERRYSGMWTNNATSSFTVPAGTVKLWYVVTGAPTTYAPHPWDENEANDDQWPFKVKFTNSSVL</sequence>
<accession>A0A4R2HMU2</accession>
<reference evidence="2 3" key="3">
    <citation type="submission" date="2019-03" db="EMBL/GenBank/DDBJ databases">
        <title>Genomic Encyclopedia of Type Strains, Phase IV (KMG-IV): sequencing the most valuable type-strain genomes for metagenomic binning, comparative biology and taxonomic classification.</title>
        <authorList>
            <person name="Goeker M."/>
        </authorList>
    </citation>
    <scope>NUCLEOTIDE SEQUENCE [LARGE SCALE GENOMIC DNA]</scope>
    <source>
        <strain evidence="2 3">DSM 103236</strain>
    </source>
</reference>
<dbReference type="Pfam" id="PF19527">
    <property type="entry name" value="DUF6055"/>
    <property type="match status" value="1"/>
</dbReference>
<dbReference type="EMBL" id="BMJO01000001">
    <property type="protein sequence ID" value="GGE40631.1"/>
    <property type="molecule type" value="Genomic_DNA"/>
</dbReference>
<evidence type="ECO:0000313" key="3">
    <source>
        <dbReference type="Proteomes" id="UP000295684"/>
    </source>
</evidence>
<dbReference type="Proteomes" id="UP000295684">
    <property type="component" value="Unassembled WGS sequence"/>
</dbReference>
<dbReference type="RefSeq" id="WP_132529443.1">
    <property type="nucleotide sequence ID" value="NZ_BMJO01000001.1"/>
</dbReference>
<evidence type="ECO:0008006" key="5">
    <source>
        <dbReference type="Google" id="ProtNLM"/>
    </source>
</evidence>
<dbReference type="Proteomes" id="UP000622648">
    <property type="component" value="Unassembled WGS sequence"/>
</dbReference>
<evidence type="ECO:0000313" key="1">
    <source>
        <dbReference type="EMBL" id="GGE40631.1"/>
    </source>
</evidence>
<dbReference type="InterPro" id="IPR045690">
    <property type="entry name" value="DUF6055"/>
</dbReference>
<dbReference type="AlphaFoldDB" id="A0A4R2HMU2"/>
<evidence type="ECO:0000313" key="2">
    <source>
        <dbReference type="EMBL" id="TCO31313.1"/>
    </source>
</evidence>
<comment type="caution">
    <text evidence="2">The sequence shown here is derived from an EMBL/GenBank/DDBJ whole genome shotgun (WGS) entry which is preliminary data.</text>
</comment>